<dbReference type="Pfam" id="PF00839">
    <property type="entry name" value="Cys_rich_FGFR"/>
    <property type="match status" value="1"/>
</dbReference>
<reference evidence="1 2" key="1">
    <citation type="submission" date="2024-05" db="EMBL/GenBank/DDBJ databases">
        <title>Genome sequencing and assembly of Indian major carp, Cirrhinus mrigala (Hamilton, 1822).</title>
        <authorList>
            <person name="Mohindra V."/>
            <person name="Chowdhury L.M."/>
            <person name="Lal K."/>
            <person name="Jena J.K."/>
        </authorList>
    </citation>
    <scope>NUCLEOTIDE SEQUENCE [LARGE SCALE GENOMIC DNA]</scope>
    <source>
        <strain evidence="1">CM1030</strain>
        <tissue evidence="1">Blood</tissue>
    </source>
</reference>
<feature type="non-terminal residue" evidence="1">
    <location>
        <position position="1"/>
    </location>
</feature>
<organism evidence="1 2">
    <name type="scientific">Cirrhinus mrigala</name>
    <name type="common">Mrigala</name>
    <dbReference type="NCBI Taxonomy" id="683832"/>
    <lineage>
        <taxon>Eukaryota</taxon>
        <taxon>Metazoa</taxon>
        <taxon>Chordata</taxon>
        <taxon>Craniata</taxon>
        <taxon>Vertebrata</taxon>
        <taxon>Euteleostomi</taxon>
        <taxon>Actinopterygii</taxon>
        <taxon>Neopterygii</taxon>
        <taxon>Teleostei</taxon>
        <taxon>Ostariophysi</taxon>
        <taxon>Cypriniformes</taxon>
        <taxon>Cyprinidae</taxon>
        <taxon>Labeoninae</taxon>
        <taxon>Labeonini</taxon>
        <taxon>Cirrhinus</taxon>
    </lineage>
</organism>
<gene>
    <name evidence="1" type="ORF">M9458_048885</name>
</gene>
<name>A0ABD0MXC1_CIRMR</name>
<dbReference type="EMBL" id="JAMKFB020000025">
    <property type="protein sequence ID" value="KAL0154622.1"/>
    <property type="molecule type" value="Genomic_DNA"/>
</dbReference>
<comment type="caution">
    <text evidence="1">The sequence shown here is derived from an EMBL/GenBank/DDBJ whole genome shotgun (WGS) entry which is preliminary data.</text>
</comment>
<keyword evidence="2" id="KW-1185">Reference proteome</keyword>
<dbReference type="Proteomes" id="UP001529510">
    <property type="component" value="Unassembled WGS sequence"/>
</dbReference>
<dbReference type="AlphaFoldDB" id="A0ABD0MXC1"/>
<dbReference type="PANTHER" id="PTHR11884">
    <property type="entry name" value="SELECTIN LIGAND RELATED"/>
    <property type="match status" value="1"/>
</dbReference>
<sequence>LDPILYKKCQNDAARICHTHGWNETSEFMPPGAVFSCLYRHAYRTEMQGRR</sequence>
<protein>
    <submittedName>
        <fullName evidence="1">Uncharacterized protein</fullName>
    </submittedName>
</protein>
<dbReference type="PANTHER" id="PTHR11884:SF1">
    <property type="entry name" value="GOLGI APPARATUS PROTEIN 1"/>
    <property type="match status" value="1"/>
</dbReference>
<dbReference type="InterPro" id="IPR039728">
    <property type="entry name" value="GLG1"/>
</dbReference>
<evidence type="ECO:0000313" key="2">
    <source>
        <dbReference type="Proteomes" id="UP001529510"/>
    </source>
</evidence>
<dbReference type="InterPro" id="IPR001893">
    <property type="entry name" value="Cys-rich_GLG1_repeat"/>
</dbReference>
<evidence type="ECO:0000313" key="1">
    <source>
        <dbReference type="EMBL" id="KAL0154622.1"/>
    </source>
</evidence>
<accession>A0ABD0MXC1</accession>
<feature type="non-terminal residue" evidence="1">
    <location>
        <position position="51"/>
    </location>
</feature>
<proteinExistence type="predicted"/>